<dbReference type="NCBIfam" id="TIGR03433">
    <property type="entry name" value="padR_acidobact"/>
    <property type="match status" value="1"/>
</dbReference>
<protein>
    <submittedName>
        <fullName evidence="2">Lineage-specific thermal regulator protein</fullName>
    </submittedName>
</protein>
<accession>A0A143PUK4</accession>
<organism evidence="2 3">
    <name type="scientific">Luteitalea pratensis</name>
    <dbReference type="NCBI Taxonomy" id="1855912"/>
    <lineage>
        <taxon>Bacteria</taxon>
        <taxon>Pseudomonadati</taxon>
        <taxon>Acidobacteriota</taxon>
        <taxon>Vicinamibacteria</taxon>
        <taxon>Vicinamibacterales</taxon>
        <taxon>Vicinamibacteraceae</taxon>
        <taxon>Luteitalea</taxon>
    </lineage>
</organism>
<dbReference type="Pfam" id="PF03551">
    <property type="entry name" value="PadR"/>
    <property type="match status" value="1"/>
</dbReference>
<dbReference type="InterPro" id="IPR036388">
    <property type="entry name" value="WH-like_DNA-bd_sf"/>
</dbReference>
<dbReference type="RefSeq" id="WP_110173489.1">
    <property type="nucleotide sequence ID" value="NZ_CP015136.1"/>
</dbReference>
<gene>
    <name evidence="2" type="ORF">LuPra_05268</name>
</gene>
<dbReference type="OrthoDB" id="9791785at2"/>
<dbReference type="InterPro" id="IPR036390">
    <property type="entry name" value="WH_DNA-bd_sf"/>
</dbReference>
<dbReference type="KEGG" id="abac:LuPra_05268"/>
<dbReference type="Gene3D" id="1.10.10.10">
    <property type="entry name" value="Winged helix-like DNA-binding domain superfamily/Winged helix DNA-binding domain"/>
    <property type="match status" value="1"/>
</dbReference>
<dbReference type="STRING" id="1855912.LuPra_05268"/>
<dbReference type="InterPro" id="IPR017799">
    <property type="entry name" value="Tscrpt_reg_PadR_acidobac-type"/>
</dbReference>
<reference evidence="2 3" key="1">
    <citation type="journal article" date="2016" name="Genome Announc.">
        <title>First Complete Genome Sequence of a Subdivision 6 Acidobacterium Strain.</title>
        <authorList>
            <person name="Huang S."/>
            <person name="Vieira S."/>
            <person name="Bunk B."/>
            <person name="Riedel T."/>
            <person name="Sproer C."/>
            <person name="Overmann J."/>
        </authorList>
    </citation>
    <scope>NUCLEOTIDE SEQUENCE [LARGE SCALE GENOMIC DNA]</scope>
    <source>
        <strain evidence="3">DSM 100886 HEG_-6_39</strain>
    </source>
</reference>
<dbReference type="PANTHER" id="PTHR33169">
    <property type="entry name" value="PADR-FAMILY TRANSCRIPTIONAL REGULATOR"/>
    <property type="match status" value="1"/>
</dbReference>
<reference evidence="3" key="2">
    <citation type="submission" date="2016-04" db="EMBL/GenBank/DDBJ databases">
        <title>First Complete Genome Sequence of a Subdivision 6 Acidobacterium.</title>
        <authorList>
            <person name="Huang S."/>
            <person name="Vieira S."/>
            <person name="Bunk B."/>
            <person name="Riedel T."/>
            <person name="Sproeer C."/>
            <person name="Overmann J."/>
        </authorList>
    </citation>
    <scope>NUCLEOTIDE SEQUENCE [LARGE SCALE GENOMIC DNA]</scope>
    <source>
        <strain evidence="3">DSM 100886 HEG_-6_39</strain>
    </source>
</reference>
<name>A0A143PUK4_LUTPR</name>
<sequence length="117" mass="12919">MPPSGDAPRVDVLPGTLEIIVLRVLATMGAQHAYGVAARIEQAADDAIRLNQGTLYPALVRLEQKGWIKGTWQTTENNREAKYYAITKAGTRGLAEQSEWWQRSAALVNRLLTDDAQ</sequence>
<dbReference type="SUPFAM" id="SSF46785">
    <property type="entry name" value="Winged helix' DNA-binding domain"/>
    <property type="match status" value="1"/>
</dbReference>
<proteinExistence type="predicted"/>
<dbReference type="PANTHER" id="PTHR33169:SF14">
    <property type="entry name" value="TRANSCRIPTIONAL REGULATOR RV3488"/>
    <property type="match status" value="1"/>
</dbReference>
<evidence type="ECO:0000259" key="1">
    <source>
        <dbReference type="Pfam" id="PF03551"/>
    </source>
</evidence>
<evidence type="ECO:0000313" key="3">
    <source>
        <dbReference type="Proteomes" id="UP000076079"/>
    </source>
</evidence>
<dbReference type="Proteomes" id="UP000076079">
    <property type="component" value="Chromosome"/>
</dbReference>
<keyword evidence="3" id="KW-1185">Reference proteome</keyword>
<feature type="domain" description="Transcription regulator PadR N-terminal" evidence="1">
    <location>
        <begin position="21"/>
        <end position="95"/>
    </location>
</feature>
<dbReference type="InterPro" id="IPR005149">
    <property type="entry name" value="Tscrpt_reg_PadR_N"/>
</dbReference>
<dbReference type="EMBL" id="CP015136">
    <property type="protein sequence ID" value="AMY11996.1"/>
    <property type="molecule type" value="Genomic_DNA"/>
</dbReference>
<dbReference type="AlphaFoldDB" id="A0A143PUK4"/>
<evidence type="ECO:0000313" key="2">
    <source>
        <dbReference type="EMBL" id="AMY11996.1"/>
    </source>
</evidence>
<dbReference type="InterPro" id="IPR052509">
    <property type="entry name" value="Metal_resp_DNA-bind_regulator"/>
</dbReference>